<accession>A0A2G1BXI2</accession>
<dbReference type="AlphaFoldDB" id="A0A2G1BXI2"/>
<name>A0A2G1BXI2_9FLAO</name>
<evidence type="ECO:0000313" key="2">
    <source>
        <dbReference type="Proteomes" id="UP000222163"/>
    </source>
</evidence>
<proteinExistence type="predicted"/>
<organism evidence="1 2">
    <name type="scientific">Tenacibaculum discolor</name>
    <dbReference type="NCBI Taxonomy" id="361581"/>
    <lineage>
        <taxon>Bacteria</taxon>
        <taxon>Pseudomonadati</taxon>
        <taxon>Bacteroidota</taxon>
        <taxon>Flavobacteriia</taxon>
        <taxon>Flavobacteriales</taxon>
        <taxon>Flavobacteriaceae</taxon>
        <taxon>Tenacibaculum</taxon>
    </lineage>
</organism>
<evidence type="ECO:0000313" key="1">
    <source>
        <dbReference type="EMBL" id="PHN98752.1"/>
    </source>
</evidence>
<reference evidence="1 2" key="1">
    <citation type="journal article" date="2016" name="Nat. Commun.">
        <title>Microbial interactions lead to rapid micro-scale successions on model marine particles.</title>
        <authorList>
            <person name="Datta M.S."/>
            <person name="Sliwerska E."/>
            <person name="Gore J."/>
            <person name="Polz M.F."/>
            <person name="Cordero O.X."/>
        </authorList>
    </citation>
    <scope>NUCLEOTIDE SEQUENCE [LARGE SCALE GENOMIC DNA]</scope>
    <source>
        <strain evidence="1 2">4G03</strain>
    </source>
</reference>
<gene>
    <name evidence="1" type="ORF">CSC81_04465</name>
</gene>
<dbReference type="Proteomes" id="UP000222163">
    <property type="component" value="Unassembled WGS sequence"/>
</dbReference>
<protein>
    <submittedName>
        <fullName evidence="1">Uncharacterized protein</fullName>
    </submittedName>
</protein>
<comment type="caution">
    <text evidence="1">The sequence shown here is derived from an EMBL/GenBank/DDBJ whole genome shotgun (WGS) entry which is preliminary data.</text>
</comment>
<sequence length="189" mass="22014">MCRYGMTTYKPHYACFKCRKTFKRKLEKDIYGGFNNSKEQNPAKCPECGELMANMGLDFESPKKKDIKSWEHIATLYEVGITFHSCGCSGPGYIPSNSDELISHFSKIKADYIEHQNFWSRRKSDPENQNEIARDIDHNWEYLSQIPPEMKTGSKKKPQFNAKEAQKYWNQKVLEIQSKIDKITNANNI</sequence>
<dbReference type="EMBL" id="PDUU01000003">
    <property type="protein sequence ID" value="PHN98752.1"/>
    <property type="molecule type" value="Genomic_DNA"/>
</dbReference>